<feature type="region of interest" description="Disordered" evidence="1">
    <location>
        <begin position="112"/>
        <end position="134"/>
    </location>
</feature>
<dbReference type="EMBL" id="FORT01000001">
    <property type="protein sequence ID" value="SFI90189.1"/>
    <property type="molecule type" value="Genomic_DNA"/>
</dbReference>
<dbReference type="RefSeq" id="WP_092266344.1">
    <property type="nucleotide sequence ID" value="NZ_FORT01000001.1"/>
</dbReference>
<name>A0A1I3LZJ5_9BACL</name>
<dbReference type="Proteomes" id="UP000198915">
    <property type="component" value="Unassembled WGS sequence"/>
</dbReference>
<reference evidence="3" key="1">
    <citation type="submission" date="2016-10" db="EMBL/GenBank/DDBJ databases">
        <authorList>
            <person name="Varghese N."/>
            <person name="Submissions S."/>
        </authorList>
    </citation>
    <scope>NUCLEOTIDE SEQUENCE [LARGE SCALE GENOMIC DNA]</scope>
    <source>
        <strain evidence="3">OK042</strain>
    </source>
</reference>
<dbReference type="STRING" id="1884381.SAMN05518846_101476"/>
<gene>
    <name evidence="2" type="ORF">SAMN05518846_101476</name>
</gene>
<accession>A0A1I3LZJ5</accession>
<dbReference type="AlphaFoldDB" id="A0A1I3LZJ5"/>
<evidence type="ECO:0000313" key="2">
    <source>
        <dbReference type="EMBL" id="SFI90189.1"/>
    </source>
</evidence>
<keyword evidence="3" id="KW-1185">Reference proteome</keyword>
<evidence type="ECO:0000256" key="1">
    <source>
        <dbReference type="SAM" id="MobiDB-lite"/>
    </source>
</evidence>
<organism evidence="2 3">
    <name type="scientific">Brevibacillus centrosporus</name>
    <dbReference type="NCBI Taxonomy" id="54910"/>
    <lineage>
        <taxon>Bacteria</taxon>
        <taxon>Bacillati</taxon>
        <taxon>Bacillota</taxon>
        <taxon>Bacilli</taxon>
        <taxon>Bacillales</taxon>
        <taxon>Paenibacillaceae</taxon>
        <taxon>Brevibacillus</taxon>
    </lineage>
</organism>
<feature type="compositionally biased region" description="Polar residues" evidence="1">
    <location>
        <begin position="116"/>
        <end position="134"/>
    </location>
</feature>
<dbReference type="Pfam" id="PF07030">
    <property type="entry name" value="Phage_Mu_Gp36"/>
    <property type="match status" value="1"/>
</dbReference>
<sequence length="147" mass="16153">MYAVASDVESKLSPDILMRLTDDDGTGEINWDIVTKMIQEASAEVDAFLAMRYTLPLSPAPPILSKLTLDITLYNLFSRRGIDESSADGVIVTRYNNAVRMLEKIAAGSMEIIPPTNDTGGEAPSSSHSMSYQTAPRIFSREQMKGY</sequence>
<protein>
    <submittedName>
        <fullName evidence="2">Mu-like prophage protein gp36</fullName>
    </submittedName>
</protein>
<evidence type="ECO:0000313" key="3">
    <source>
        <dbReference type="Proteomes" id="UP000198915"/>
    </source>
</evidence>
<proteinExistence type="predicted"/>
<dbReference type="InterPro" id="IPR009752">
    <property type="entry name" value="Phage_Mu_GpJ"/>
</dbReference>